<organism evidence="2 3">
    <name type="scientific">Portunus trituberculatus</name>
    <name type="common">Swimming crab</name>
    <name type="synonym">Neptunus trituberculatus</name>
    <dbReference type="NCBI Taxonomy" id="210409"/>
    <lineage>
        <taxon>Eukaryota</taxon>
        <taxon>Metazoa</taxon>
        <taxon>Ecdysozoa</taxon>
        <taxon>Arthropoda</taxon>
        <taxon>Crustacea</taxon>
        <taxon>Multicrustacea</taxon>
        <taxon>Malacostraca</taxon>
        <taxon>Eumalacostraca</taxon>
        <taxon>Eucarida</taxon>
        <taxon>Decapoda</taxon>
        <taxon>Pleocyemata</taxon>
        <taxon>Brachyura</taxon>
        <taxon>Eubrachyura</taxon>
        <taxon>Portunoidea</taxon>
        <taxon>Portunidae</taxon>
        <taxon>Portuninae</taxon>
        <taxon>Portunus</taxon>
    </lineage>
</organism>
<dbReference type="AlphaFoldDB" id="A0A5B7CIP1"/>
<dbReference type="EMBL" id="VSRR010000074">
    <property type="protein sequence ID" value="MPC09552.1"/>
    <property type="molecule type" value="Genomic_DNA"/>
</dbReference>
<evidence type="ECO:0000256" key="1">
    <source>
        <dbReference type="SAM" id="MobiDB-lite"/>
    </source>
</evidence>
<accession>A0A5B7CIP1</accession>
<evidence type="ECO:0000313" key="3">
    <source>
        <dbReference type="Proteomes" id="UP000324222"/>
    </source>
</evidence>
<feature type="region of interest" description="Disordered" evidence="1">
    <location>
        <begin position="67"/>
        <end position="90"/>
    </location>
</feature>
<dbReference type="Proteomes" id="UP000324222">
    <property type="component" value="Unassembled WGS sequence"/>
</dbReference>
<keyword evidence="3" id="KW-1185">Reference proteome</keyword>
<name>A0A5B7CIP1_PORTR</name>
<reference evidence="2 3" key="1">
    <citation type="submission" date="2019-05" db="EMBL/GenBank/DDBJ databases">
        <title>Another draft genome of Portunus trituberculatus and its Hox gene families provides insights of decapod evolution.</title>
        <authorList>
            <person name="Jeong J.-H."/>
            <person name="Song I."/>
            <person name="Kim S."/>
            <person name="Choi T."/>
            <person name="Kim D."/>
            <person name="Ryu S."/>
            <person name="Kim W."/>
        </authorList>
    </citation>
    <scope>NUCLEOTIDE SEQUENCE [LARGE SCALE GENOMIC DNA]</scope>
    <source>
        <tissue evidence="2">Muscle</tissue>
    </source>
</reference>
<evidence type="ECO:0000313" key="2">
    <source>
        <dbReference type="EMBL" id="MPC09552.1"/>
    </source>
</evidence>
<proteinExistence type="predicted"/>
<gene>
    <name evidence="2" type="ORF">E2C01_002167</name>
</gene>
<comment type="caution">
    <text evidence="2">The sequence shown here is derived from an EMBL/GenBank/DDBJ whole genome shotgun (WGS) entry which is preliminary data.</text>
</comment>
<sequence>MSRARRQRVTPPSRPRVGHVRWLSVQRLSLIMHPRDAAPTGTLERAPALTGRVSGRADSLLLPPIPHHVEASSGVEDECRARPASASHDT</sequence>
<protein>
    <submittedName>
        <fullName evidence="2">Uncharacterized protein</fullName>
    </submittedName>
</protein>